<comment type="function">
    <text evidence="1 5">PPIases accelerate the folding of proteins. It catalyzes the cis-trans isomerization of proline imidic peptide bonds in oligopeptides.</text>
</comment>
<dbReference type="Pfam" id="PF00160">
    <property type="entry name" value="Pro_isomerase"/>
    <property type="match status" value="1"/>
</dbReference>
<evidence type="ECO:0000313" key="8">
    <source>
        <dbReference type="Proteomes" id="UP000603141"/>
    </source>
</evidence>
<dbReference type="InterPro" id="IPR002130">
    <property type="entry name" value="Cyclophilin-type_PPIase_dom"/>
</dbReference>
<reference evidence="7" key="1">
    <citation type="submission" date="2021-01" db="EMBL/GenBank/DDBJ databases">
        <title>Modified the classification status of verrucomicrobia.</title>
        <authorList>
            <person name="Feng X."/>
        </authorList>
    </citation>
    <scope>NUCLEOTIDE SEQUENCE</scope>
    <source>
        <strain evidence="7">KCTC 22041</strain>
    </source>
</reference>
<dbReference type="EC" id="5.2.1.8" evidence="5"/>
<dbReference type="EMBL" id="JAENIJ010000002">
    <property type="protein sequence ID" value="MBK1881039.1"/>
    <property type="molecule type" value="Genomic_DNA"/>
</dbReference>
<comment type="similarity">
    <text evidence="2 5">Belongs to the cyclophilin-type PPIase family.</text>
</comment>
<dbReference type="InterPro" id="IPR029000">
    <property type="entry name" value="Cyclophilin-like_dom_sf"/>
</dbReference>
<dbReference type="PRINTS" id="PR00153">
    <property type="entry name" value="CSAPPISMRASE"/>
</dbReference>
<evidence type="ECO:0000256" key="4">
    <source>
        <dbReference type="ARBA" id="ARBA00023235"/>
    </source>
</evidence>
<evidence type="ECO:0000256" key="3">
    <source>
        <dbReference type="ARBA" id="ARBA00023110"/>
    </source>
</evidence>
<proteinExistence type="inferred from homology"/>
<keyword evidence="4 5" id="KW-0413">Isomerase</keyword>
<keyword evidence="8" id="KW-1185">Reference proteome</keyword>
<evidence type="ECO:0000313" key="7">
    <source>
        <dbReference type="EMBL" id="MBK1881039.1"/>
    </source>
</evidence>
<evidence type="ECO:0000259" key="6">
    <source>
        <dbReference type="PROSITE" id="PS50072"/>
    </source>
</evidence>
<protein>
    <recommendedName>
        <fullName evidence="5">Peptidyl-prolyl cis-trans isomerase</fullName>
        <shortName evidence="5">PPIase</shortName>
        <ecNumber evidence="5">5.2.1.8</ecNumber>
    </recommendedName>
</protein>
<accession>A0A934S4L9</accession>
<dbReference type="GO" id="GO:0006457">
    <property type="term" value="P:protein folding"/>
    <property type="evidence" value="ECO:0007669"/>
    <property type="project" value="InterPro"/>
</dbReference>
<comment type="catalytic activity">
    <reaction evidence="5">
        <text>[protein]-peptidylproline (omega=180) = [protein]-peptidylproline (omega=0)</text>
        <dbReference type="Rhea" id="RHEA:16237"/>
        <dbReference type="Rhea" id="RHEA-COMP:10747"/>
        <dbReference type="Rhea" id="RHEA-COMP:10748"/>
        <dbReference type="ChEBI" id="CHEBI:83833"/>
        <dbReference type="ChEBI" id="CHEBI:83834"/>
        <dbReference type="EC" id="5.2.1.8"/>
    </reaction>
</comment>
<dbReference type="SUPFAM" id="SSF50891">
    <property type="entry name" value="Cyclophilin-like"/>
    <property type="match status" value="1"/>
</dbReference>
<dbReference type="PANTHER" id="PTHR43246">
    <property type="entry name" value="PEPTIDYL-PROLYL CIS-TRANS ISOMERASE CYP38, CHLOROPLASTIC"/>
    <property type="match status" value="1"/>
</dbReference>
<sequence length="162" mass="17778">MKTNMGDIEIQLDGKNAPISTANFLKYVEKKQYDGTVFHRVIENFMIQGGGYIIKDGRFAEKATDAPIKNESNNGLKNERGTIAMARTSDPNSATSQFFINVKDNPSLNYPNNGGGYAVFGKVTKGMNVVDKIREVETGSFPPFPTDAPQKPVIIESVTVIK</sequence>
<name>A0A934S4L9_9BACT</name>
<keyword evidence="3 5" id="KW-0697">Rotamase</keyword>
<gene>
    <name evidence="7" type="ORF">JIN85_01355</name>
</gene>
<feature type="domain" description="PPIase cyclophilin-type" evidence="6">
    <location>
        <begin position="1"/>
        <end position="160"/>
    </location>
</feature>
<dbReference type="PIRSF" id="PIRSF001467">
    <property type="entry name" value="Peptidylpro_ismrse"/>
    <property type="match status" value="1"/>
</dbReference>
<dbReference type="PROSITE" id="PS50072">
    <property type="entry name" value="CSA_PPIASE_2"/>
    <property type="match status" value="1"/>
</dbReference>
<dbReference type="AlphaFoldDB" id="A0A934S4L9"/>
<evidence type="ECO:0000256" key="5">
    <source>
        <dbReference type="RuleBase" id="RU363019"/>
    </source>
</evidence>
<evidence type="ECO:0000256" key="1">
    <source>
        <dbReference type="ARBA" id="ARBA00002388"/>
    </source>
</evidence>
<comment type="caution">
    <text evidence="7">The sequence shown here is derived from an EMBL/GenBank/DDBJ whole genome shotgun (WGS) entry which is preliminary data.</text>
</comment>
<dbReference type="GO" id="GO:0003755">
    <property type="term" value="F:peptidyl-prolyl cis-trans isomerase activity"/>
    <property type="evidence" value="ECO:0007669"/>
    <property type="project" value="UniProtKB-UniRule"/>
</dbReference>
<dbReference type="Proteomes" id="UP000603141">
    <property type="component" value="Unassembled WGS sequence"/>
</dbReference>
<organism evidence="7 8">
    <name type="scientific">Luteolibacter pohnpeiensis</name>
    <dbReference type="NCBI Taxonomy" id="454153"/>
    <lineage>
        <taxon>Bacteria</taxon>
        <taxon>Pseudomonadati</taxon>
        <taxon>Verrucomicrobiota</taxon>
        <taxon>Verrucomicrobiia</taxon>
        <taxon>Verrucomicrobiales</taxon>
        <taxon>Verrucomicrobiaceae</taxon>
        <taxon>Luteolibacter</taxon>
    </lineage>
</organism>
<dbReference type="InterPro" id="IPR024936">
    <property type="entry name" value="Cyclophilin-type_PPIase"/>
</dbReference>
<dbReference type="InterPro" id="IPR044665">
    <property type="entry name" value="E_coli_cyclophilin_A-like"/>
</dbReference>
<evidence type="ECO:0000256" key="2">
    <source>
        <dbReference type="ARBA" id="ARBA00007365"/>
    </source>
</evidence>
<dbReference type="Gene3D" id="2.40.100.10">
    <property type="entry name" value="Cyclophilin-like"/>
    <property type="match status" value="1"/>
</dbReference>
<dbReference type="InterPro" id="IPR020892">
    <property type="entry name" value="Cyclophilin-type_PPIase_CS"/>
</dbReference>
<dbReference type="PROSITE" id="PS00170">
    <property type="entry name" value="CSA_PPIASE_1"/>
    <property type="match status" value="1"/>
</dbReference>